<evidence type="ECO:0000313" key="7">
    <source>
        <dbReference type="Proteomes" id="UP001224428"/>
    </source>
</evidence>
<organism evidence="6 7">
    <name type="scientific">Mycoplasma phocimorsus</name>
    <dbReference type="NCBI Taxonomy" id="3045839"/>
    <lineage>
        <taxon>Bacteria</taxon>
        <taxon>Bacillati</taxon>
        <taxon>Mycoplasmatota</taxon>
        <taxon>Mollicutes</taxon>
        <taxon>Mycoplasmataceae</taxon>
        <taxon>Mycoplasma</taxon>
    </lineage>
</organism>
<dbReference type="HAMAP" id="MF_00270">
    <property type="entry name" value="Ribosomal_bS18"/>
    <property type="match status" value="1"/>
</dbReference>
<gene>
    <name evidence="4 6" type="primary">rpsR</name>
    <name evidence="6" type="ORF">QLQ80_00865</name>
</gene>
<dbReference type="NCBIfam" id="TIGR00165">
    <property type="entry name" value="S18"/>
    <property type="match status" value="1"/>
</dbReference>
<comment type="function">
    <text evidence="4">Binds as a heterodimer with protein bS6 to the central domain of the 16S rRNA, where it helps stabilize the platform of the 30S subunit.</text>
</comment>
<dbReference type="GO" id="GO:0070181">
    <property type="term" value="F:small ribosomal subunit rRNA binding"/>
    <property type="evidence" value="ECO:0007669"/>
    <property type="project" value="TreeGrafter"/>
</dbReference>
<evidence type="ECO:0000256" key="2">
    <source>
        <dbReference type="ARBA" id="ARBA00022980"/>
    </source>
</evidence>
<dbReference type="AlphaFoldDB" id="A0AAJ1UWH4"/>
<keyword evidence="3 4" id="KW-0687">Ribonucleoprotein</keyword>
<dbReference type="InterPro" id="IPR036870">
    <property type="entry name" value="Ribosomal_bS18_sf"/>
</dbReference>
<reference evidence="6" key="1">
    <citation type="submission" date="2023-05" db="EMBL/GenBank/DDBJ databases">
        <title>Mycoplasma phocimorsus sp. nov., isolated from Scandinavian patients with seal finger or septic arthritis after contact with seals.</title>
        <authorList>
            <person name="Skafte-Holm A."/>
            <person name="Pedersen T.R."/>
            <person name="Froelund M."/>
            <person name="Stegger M."/>
            <person name="Qvortrup K."/>
            <person name="Michaels D.L."/>
            <person name="Brown D.R."/>
            <person name="Jensen J.S."/>
        </authorList>
    </citation>
    <scope>NUCLEOTIDE SEQUENCE</scope>
    <source>
        <strain evidence="6">M5725</strain>
    </source>
</reference>
<evidence type="ECO:0000313" key="6">
    <source>
        <dbReference type="EMBL" id="MDJ1645642.1"/>
    </source>
</evidence>
<comment type="caution">
    <text evidence="6">The sequence shown here is derived from an EMBL/GenBank/DDBJ whole genome shotgun (WGS) entry which is preliminary data.</text>
</comment>
<comment type="subunit">
    <text evidence="4">Part of the 30S ribosomal subunit. Forms a tight heterodimer with protein bS6.</text>
</comment>
<keyword evidence="4" id="KW-0699">rRNA-binding</keyword>
<dbReference type="PRINTS" id="PR00974">
    <property type="entry name" value="RIBOSOMALS18"/>
</dbReference>
<keyword evidence="2 4" id="KW-0689">Ribosomal protein</keyword>
<dbReference type="Pfam" id="PF01084">
    <property type="entry name" value="Ribosomal_S18"/>
    <property type="match status" value="1"/>
</dbReference>
<dbReference type="GO" id="GO:0003735">
    <property type="term" value="F:structural constituent of ribosome"/>
    <property type="evidence" value="ECO:0007669"/>
    <property type="project" value="InterPro"/>
</dbReference>
<proteinExistence type="inferred from homology"/>
<sequence>MPVVKKNNKKKVVRRNRFSPIKASQTYIDYKDIELLKKFVNSHGKIMPAKLTGIPVKKQRMVATAIKRARFMALIPFTQERVKK</sequence>
<dbReference type="EMBL" id="JASDDP010000010">
    <property type="protein sequence ID" value="MDJ1645642.1"/>
    <property type="molecule type" value="Genomic_DNA"/>
</dbReference>
<accession>A0AAJ1UWH4</accession>
<evidence type="ECO:0000256" key="5">
    <source>
        <dbReference type="RuleBase" id="RU003910"/>
    </source>
</evidence>
<protein>
    <recommendedName>
        <fullName evidence="4">Small ribosomal subunit protein bS18</fullName>
    </recommendedName>
</protein>
<keyword evidence="7" id="KW-1185">Reference proteome</keyword>
<dbReference type="Proteomes" id="UP001224428">
    <property type="component" value="Unassembled WGS sequence"/>
</dbReference>
<dbReference type="GO" id="GO:0006412">
    <property type="term" value="P:translation"/>
    <property type="evidence" value="ECO:0007669"/>
    <property type="project" value="UniProtKB-UniRule"/>
</dbReference>
<dbReference type="RefSeq" id="WP_283827160.1">
    <property type="nucleotide sequence ID" value="NZ_JASDDP010000010.1"/>
</dbReference>
<evidence type="ECO:0000256" key="3">
    <source>
        <dbReference type="ARBA" id="ARBA00023274"/>
    </source>
</evidence>
<dbReference type="SUPFAM" id="SSF46911">
    <property type="entry name" value="Ribosomal protein S18"/>
    <property type="match status" value="1"/>
</dbReference>
<dbReference type="PANTHER" id="PTHR13479:SF40">
    <property type="entry name" value="SMALL RIBOSOMAL SUBUNIT PROTEIN BS18M"/>
    <property type="match status" value="1"/>
</dbReference>
<comment type="similarity">
    <text evidence="1 4 5">Belongs to the bacterial ribosomal protein bS18 family.</text>
</comment>
<evidence type="ECO:0000256" key="1">
    <source>
        <dbReference type="ARBA" id="ARBA00005589"/>
    </source>
</evidence>
<keyword evidence="4" id="KW-0694">RNA-binding</keyword>
<dbReference type="Gene3D" id="4.10.640.10">
    <property type="entry name" value="Ribosomal protein S18"/>
    <property type="match status" value="1"/>
</dbReference>
<dbReference type="InterPro" id="IPR001648">
    <property type="entry name" value="Ribosomal_bS18"/>
</dbReference>
<name>A0AAJ1UWH4_9MOLU</name>
<dbReference type="PANTHER" id="PTHR13479">
    <property type="entry name" value="30S RIBOSOMAL PROTEIN S18"/>
    <property type="match status" value="1"/>
</dbReference>
<evidence type="ECO:0000256" key="4">
    <source>
        <dbReference type="HAMAP-Rule" id="MF_00270"/>
    </source>
</evidence>
<dbReference type="GO" id="GO:0022627">
    <property type="term" value="C:cytosolic small ribosomal subunit"/>
    <property type="evidence" value="ECO:0007669"/>
    <property type="project" value="TreeGrafter"/>
</dbReference>